<dbReference type="EMBL" id="JAMQAW010000036">
    <property type="protein sequence ID" value="MCM2392159.1"/>
    <property type="molecule type" value="Genomic_DNA"/>
</dbReference>
<gene>
    <name evidence="2" type="ORF">NBG84_28390</name>
</gene>
<evidence type="ECO:0000313" key="3">
    <source>
        <dbReference type="Proteomes" id="UP001431429"/>
    </source>
</evidence>
<comment type="caution">
    <text evidence="2">The sequence shown here is derived from an EMBL/GenBank/DDBJ whole genome shotgun (WGS) entry which is preliminary data.</text>
</comment>
<feature type="transmembrane region" description="Helical" evidence="1">
    <location>
        <begin position="97"/>
        <end position="115"/>
    </location>
</feature>
<evidence type="ECO:0000256" key="1">
    <source>
        <dbReference type="SAM" id="Phobius"/>
    </source>
</evidence>
<proteinExistence type="predicted"/>
<keyword evidence="1" id="KW-1133">Transmembrane helix</keyword>
<evidence type="ECO:0000313" key="2">
    <source>
        <dbReference type="EMBL" id="MCM2392159.1"/>
    </source>
</evidence>
<reference evidence="2" key="1">
    <citation type="submission" date="2022-06" db="EMBL/GenBank/DDBJ databases">
        <title>Genome public.</title>
        <authorList>
            <person name="Sun Q."/>
        </authorList>
    </citation>
    <scope>NUCLEOTIDE SEQUENCE</scope>
    <source>
        <strain evidence="2">CWNU-1</strain>
    </source>
</reference>
<dbReference type="RefSeq" id="WP_250922469.1">
    <property type="nucleotide sequence ID" value="NZ_JAMQAW010000036.1"/>
</dbReference>
<keyword evidence="1" id="KW-0472">Membrane</keyword>
<accession>A0ABT0UUM3</accession>
<keyword evidence="1" id="KW-0812">Transmembrane</keyword>
<feature type="transmembrane region" description="Helical" evidence="1">
    <location>
        <begin position="49"/>
        <end position="68"/>
    </location>
</feature>
<evidence type="ECO:0008006" key="4">
    <source>
        <dbReference type="Google" id="ProtNLM"/>
    </source>
</evidence>
<dbReference type="Proteomes" id="UP001431429">
    <property type="component" value="Unassembled WGS sequence"/>
</dbReference>
<organism evidence="2 3">
    <name type="scientific">Streptomyces albipurpureus</name>
    <dbReference type="NCBI Taxonomy" id="2897419"/>
    <lineage>
        <taxon>Bacteria</taxon>
        <taxon>Bacillati</taxon>
        <taxon>Actinomycetota</taxon>
        <taxon>Actinomycetes</taxon>
        <taxon>Kitasatosporales</taxon>
        <taxon>Streptomycetaceae</taxon>
        <taxon>Streptomyces</taxon>
    </lineage>
</organism>
<name>A0ABT0UUM3_9ACTN</name>
<feature type="transmembrane region" description="Helical" evidence="1">
    <location>
        <begin position="75"/>
        <end position="91"/>
    </location>
</feature>
<sequence>MMRIWVWTAITAAAMAVLGWAGAEAIALGCASDSGPGSCGVPEGGGRYFAMIIVSAAVLFGPFPWAAYGRNWQPTLGFASGAPVGIMAALAKGTSQGFVIFAVVLFFFGTMVPWARWRFSLAKQRAASQEG</sequence>
<protein>
    <recommendedName>
        <fullName evidence="4">Integral membrane protein</fullName>
    </recommendedName>
</protein>
<keyword evidence="3" id="KW-1185">Reference proteome</keyword>